<gene>
    <name evidence="1" type="ORF">ACFQU0_17820</name>
</gene>
<reference evidence="2" key="1">
    <citation type="journal article" date="2019" name="Int. J. Syst. Evol. Microbiol.">
        <title>The Global Catalogue of Microorganisms (GCM) 10K type strain sequencing project: providing services to taxonomists for standard genome sequencing and annotation.</title>
        <authorList>
            <consortium name="The Broad Institute Genomics Platform"/>
            <consortium name="The Broad Institute Genome Sequencing Center for Infectious Disease"/>
            <person name="Wu L."/>
            <person name="Ma J."/>
        </authorList>
    </citation>
    <scope>NUCLEOTIDE SEQUENCE [LARGE SCALE GENOMIC DNA]</scope>
    <source>
        <strain evidence="2">CCUG 53903</strain>
    </source>
</reference>
<protein>
    <submittedName>
        <fullName evidence="1">Uncharacterized protein</fullName>
    </submittedName>
</protein>
<dbReference type="EMBL" id="JBHTBZ010000062">
    <property type="protein sequence ID" value="MFC7462288.1"/>
    <property type="molecule type" value="Genomic_DNA"/>
</dbReference>
<keyword evidence="2" id="KW-1185">Reference proteome</keyword>
<sequence length="157" mass="17264">MALSVYLLMFIALFCGLEVGIKGAMKEVMNEALSDWQKSHGFTYEQAAESLGLGRTMFWKYLKRPSLPRVIGLACQGVSIGQCVRNITVWHKRHRHTYVSGAAALGVSRATYASYLRSPDKVPRTVMLACGALDEGLEPLGQDGAVTRWSEVAEVRG</sequence>
<organism evidence="1 2">
    <name type="scientific">Hydrogenophaga defluvii</name>
    <dbReference type="NCBI Taxonomy" id="249410"/>
    <lineage>
        <taxon>Bacteria</taxon>
        <taxon>Pseudomonadati</taxon>
        <taxon>Pseudomonadota</taxon>
        <taxon>Betaproteobacteria</taxon>
        <taxon>Burkholderiales</taxon>
        <taxon>Comamonadaceae</taxon>
        <taxon>Hydrogenophaga</taxon>
    </lineage>
</organism>
<comment type="caution">
    <text evidence="1">The sequence shown here is derived from an EMBL/GenBank/DDBJ whole genome shotgun (WGS) entry which is preliminary data.</text>
</comment>
<dbReference type="Proteomes" id="UP001596457">
    <property type="component" value="Unassembled WGS sequence"/>
</dbReference>
<dbReference type="Gene3D" id="1.10.260.40">
    <property type="entry name" value="lambda repressor-like DNA-binding domains"/>
    <property type="match status" value="2"/>
</dbReference>
<dbReference type="InterPro" id="IPR010982">
    <property type="entry name" value="Lambda_DNA-bd_dom_sf"/>
</dbReference>
<evidence type="ECO:0000313" key="1">
    <source>
        <dbReference type="EMBL" id="MFC7462288.1"/>
    </source>
</evidence>
<proteinExistence type="predicted"/>
<dbReference type="RefSeq" id="WP_382203080.1">
    <property type="nucleotide sequence ID" value="NZ_JBHTBZ010000062.1"/>
</dbReference>
<name>A0ABW2SGI0_9BURK</name>
<evidence type="ECO:0000313" key="2">
    <source>
        <dbReference type="Proteomes" id="UP001596457"/>
    </source>
</evidence>
<dbReference type="SUPFAM" id="SSF47413">
    <property type="entry name" value="lambda repressor-like DNA-binding domains"/>
    <property type="match status" value="2"/>
</dbReference>
<accession>A0ABW2SGI0</accession>